<dbReference type="Proteomes" id="UP000255279">
    <property type="component" value="Unassembled WGS sequence"/>
</dbReference>
<dbReference type="AlphaFoldDB" id="A0A1T0AAP9"/>
<keyword evidence="6" id="KW-0175">Coiled coil</keyword>
<reference evidence="11 13" key="2">
    <citation type="submission" date="2018-06" db="EMBL/GenBank/DDBJ databases">
        <authorList>
            <consortium name="Pathogen Informatics"/>
            <person name="Doyle S."/>
        </authorList>
    </citation>
    <scope>NUCLEOTIDE SEQUENCE [LARGE SCALE GENOMIC DNA]</scope>
    <source>
        <strain evidence="11 13">NCTC10293</strain>
    </source>
</reference>
<evidence type="ECO:0000313" key="12">
    <source>
        <dbReference type="Proteomes" id="UP000190435"/>
    </source>
</evidence>
<accession>A0A1T0AAP9</accession>
<dbReference type="InterPro" id="IPR058982">
    <property type="entry name" value="Beta-barrel_AprE"/>
</dbReference>
<keyword evidence="4 7" id="KW-1133">Transmembrane helix</keyword>
<dbReference type="PRINTS" id="PR01490">
    <property type="entry name" value="RTXTOXIND"/>
</dbReference>
<dbReference type="EMBL" id="MUXU01000010">
    <property type="protein sequence ID" value="OOR92816.1"/>
    <property type="molecule type" value="Genomic_DNA"/>
</dbReference>
<evidence type="ECO:0000313" key="10">
    <source>
        <dbReference type="EMBL" id="OOR92816.1"/>
    </source>
</evidence>
<proteinExistence type="inferred from homology"/>
<dbReference type="Pfam" id="PF25917">
    <property type="entry name" value="BSH_RND"/>
    <property type="match status" value="1"/>
</dbReference>
<dbReference type="SUPFAM" id="SSF51230">
    <property type="entry name" value="Single hybrid motif"/>
    <property type="match status" value="1"/>
</dbReference>
<keyword evidence="12" id="KW-1185">Reference proteome</keyword>
<keyword evidence="5 7" id="KW-0472">Membrane</keyword>
<feature type="coiled-coil region" evidence="6">
    <location>
        <begin position="144"/>
        <end position="235"/>
    </location>
</feature>
<sequence length="388" mass="43376">MSYQYQPHQPNTSRARRVIWLSLITVIVLLTWAYFAKIDQVTRAQATVIASARTQDIQASEGGVLTELLVKEGDDVTKGQLLAVLEEERAQAAVDNSATKAAALQARVSRLEAEILNKPLTFPASVQRYPEYMQNQTELYNRRRQAIQEDVSSLEKMLALAKQELQIHEPLLAQGDVSQAEVIRLRRQVSDIEAQITNKRNKYFEEAQSELTKAQEDLEAEQEQLRERTQVLGEKRLFAPTEGKVNNIEVTTIGGVVRAGDIIMQLLPTSSDLIVEAKVSPADIAYVKEGQDASVKLDAYDYSIFGAMNGEVVYISPDTLMQKTERGDEPYYRVQIRIAGAQFEGRADDIVIRPGMTASVDIKAMERSVLSYLTKPITKTLSEGLGER</sequence>
<evidence type="ECO:0000256" key="1">
    <source>
        <dbReference type="ARBA" id="ARBA00004167"/>
    </source>
</evidence>
<evidence type="ECO:0000256" key="7">
    <source>
        <dbReference type="SAM" id="Phobius"/>
    </source>
</evidence>
<dbReference type="Proteomes" id="UP000190435">
    <property type="component" value="Unassembled WGS sequence"/>
</dbReference>
<gene>
    <name evidence="11" type="primary">prsE</name>
    <name evidence="10" type="ORF">B0181_01395</name>
    <name evidence="11" type="ORF">NCTC10293_01736</name>
</gene>
<evidence type="ECO:0000313" key="13">
    <source>
        <dbReference type="Proteomes" id="UP000255279"/>
    </source>
</evidence>
<protein>
    <submittedName>
        <fullName evidence="10">Secretion protein</fullName>
    </submittedName>
    <submittedName>
        <fullName evidence="11">Type I secretion system membrane fusion protein PrsE</fullName>
    </submittedName>
</protein>
<evidence type="ECO:0000259" key="9">
    <source>
        <dbReference type="Pfam" id="PF26002"/>
    </source>
</evidence>
<organism evidence="10 12">
    <name type="scientific">Moraxella caviae</name>
    <dbReference type="NCBI Taxonomy" id="34060"/>
    <lineage>
        <taxon>Bacteria</taxon>
        <taxon>Pseudomonadati</taxon>
        <taxon>Pseudomonadota</taxon>
        <taxon>Gammaproteobacteria</taxon>
        <taxon>Moraxellales</taxon>
        <taxon>Moraxellaceae</taxon>
        <taxon>Moraxella</taxon>
    </lineage>
</organism>
<dbReference type="PANTHER" id="PTHR30386:SF26">
    <property type="entry name" value="TRANSPORT PROTEIN COMB"/>
    <property type="match status" value="1"/>
</dbReference>
<dbReference type="PANTHER" id="PTHR30386">
    <property type="entry name" value="MEMBRANE FUSION SUBUNIT OF EMRAB-TOLC MULTIDRUG EFFLUX PUMP"/>
    <property type="match status" value="1"/>
</dbReference>
<dbReference type="OrthoDB" id="9775513at2"/>
<evidence type="ECO:0000256" key="2">
    <source>
        <dbReference type="ARBA" id="ARBA00009477"/>
    </source>
</evidence>
<evidence type="ECO:0000256" key="4">
    <source>
        <dbReference type="ARBA" id="ARBA00022989"/>
    </source>
</evidence>
<comment type="similarity">
    <text evidence="2">Belongs to the membrane fusion protein (MFP) (TC 8.A.1) family.</text>
</comment>
<dbReference type="RefSeq" id="WP_078275708.1">
    <property type="nucleotide sequence ID" value="NZ_CAACXO010000005.1"/>
</dbReference>
<evidence type="ECO:0000259" key="8">
    <source>
        <dbReference type="Pfam" id="PF25917"/>
    </source>
</evidence>
<dbReference type="STRING" id="34060.B0181_01395"/>
<evidence type="ECO:0000256" key="6">
    <source>
        <dbReference type="SAM" id="Coils"/>
    </source>
</evidence>
<comment type="subcellular location">
    <subcellularLocation>
        <location evidence="1">Membrane</location>
        <topology evidence="1">Single-pass membrane protein</topology>
    </subcellularLocation>
</comment>
<dbReference type="Gene3D" id="2.40.30.170">
    <property type="match status" value="1"/>
</dbReference>
<dbReference type="EMBL" id="UGQE01000004">
    <property type="protein sequence ID" value="STZ14146.1"/>
    <property type="molecule type" value="Genomic_DNA"/>
</dbReference>
<feature type="transmembrane region" description="Helical" evidence="7">
    <location>
        <begin position="18"/>
        <end position="35"/>
    </location>
</feature>
<evidence type="ECO:0000313" key="11">
    <source>
        <dbReference type="EMBL" id="STZ14146.1"/>
    </source>
</evidence>
<dbReference type="InterPro" id="IPR058625">
    <property type="entry name" value="MdtA-like_BSH"/>
</dbReference>
<reference evidence="10 12" key="1">
    <citation type="submission" date="2017-02" db="EMBL/GenBank/DDBJ databases">
        <title>Draft genome sequence of Moraxella caviae CCUG 355 type strain.</title>
        <authorList>
            <person name="Engstrom-Jakobsson H."/>
            <person name="Salva-Serra F."/>
            <person name="Thorell K."/>
            <person name="Gonzales-Siles L."/>
            <person name="Karlsson R."/>
            <person name="Boulund F."/>
            <person name="Engstrand L."/>
            <person name="Moore E."/>
        </authorList>
    </citation>
    <scope>NUCLEOTIDE SEQUENCE [LARGE SCALE GENOMIC DNA]</scope>
    <source>
        <strain evidence="10 12">CCUG 355</strain>
    </source>
</reference>
<dbReference type="Pfam" id="PF26002">
    <property type="entry name" value="Beta-barrel_AprE"/>
    <property type="match status" value="1"/>
</dbReference>
<dbReference type="InterPro" id="IPR011053">
    <property type="entry name" value="Single_hybrid_motif"/>
</dbReference>
<feature type="domain" description="Multidrug resistance protein MdtA-like barrel-sandwich hybrid" evidence="8">
    <location>
        <begin position="55"/>
        <end position="261"/>
    </location>
</feature>
<evidence type="ECO:0000256" key="3">
    <source>
        <dbReference type="ARBA" id="ARBA00022692"/>
    </source>
</evidence>
<dbReference type="GO" id="GO:0016020">
    <property type="term" value="C:membrane"/>
    <property type="evidence" value="ECO:0007669"/>
    <property type="project" value="UniProtKB-SubCell"/>
</dbReference>
<keyword evidence="3 7" id="KW-0812">Transmembrane</keyword>
<dbReference type="Gene3D" id="2.40.50.100">
    <property type="match status" value="1"/>
</dbReference>
<feature type="domain" description="AprE-like beta-barrel" evidence="9">
    <location>
        <begin position="273"/>
        <end position="363"/>
    </location>
</feature>
<dbReference type="InterPro" id="IPR050739">
    <property type="entry name" value="MFP"/>
</dbReference>
<evidence type="ECO:0000256" key="5">
    <source>
        <dbReference type="ARBA" id="ARBA00023136"/>
    </source>
</evidence>
<name>A0A1T0AAP9_9GAMM</name>